<evidence type="ECO:0000256" key="3">
    <source>
        <dbReference type="ARBA" id="ARBA00022448"/>
    </source>
</evidence>
<gene>
    <name evidence="11" type="ORF">HMPREF1077_00283</name>
</gene>
<dbReference type="RefSeq" id="WP_008154279.1">
    <property type="nucleotide sequence ID" value="NZ_JH976465.1"/>
</dbReference>
<dbReference type="InterPro" id="IPR051045">
    <property type="entry name" value="TonB-dependent_transducer"/>
</dbReference>
<dbReference type="OrthoDB" id="1100720at2"/>
<dbReference type="NCBIfam" id="TIGR01352">
    <property type="entry name" value="tonB_Cterm"/>
    <property type="match status" value="1"/>
</dbReference>
<dbReference type="GO" id="GO:0015031">
    <property type="term" value="P:protein transport"/>
    <property type="evidence" value="ECO:0007669"/>
    <property type="project" value="UniProtKB-KW"/>
</dbReference>
<evidence type="ECO:0000256" key="4">
    <source>
        <dbReference type="ARBA" id="ARBA00022475"/>
    </source>
</evidence>
<dbReference type="eggNOG" id="COG0810">
    <property type="taxonomic scope" value="Bacteria"/>
</dbReference>
<dbReference type="PANTHER" id="PTHR33446:SF2">
    <property type="entry name" value="PROTEIN TONB"/>
    <property type="match status" value="1"/>
</dbReference>
<dbReference type="EMBL" id="AGZP01000004">
    <property type="protein sequence ID" value="EKN15578.1"/>
    <property type="molecule type" value="Genomic_DNA"/>
</dbReference>
<evidence type="ECO:0000256" key="7">
    <source>
        <dbReference type="ARBA" id="ARBA00022927"/>
    </source>
</evidence>
<organism evidence="11 12">
    <name type="scientific">Parabacteroides johnsonii CL02T12C29</name>
    <dbReference type="NCBI Taxonomy" id="999419"/>
    <lineage>
        <taxon>Bacteria</taxon>
        <taxon>Pseudomonadati</taxon>
        <taxon>Bacteroidota</taxon>
        <taxon>Bacteroidia</taxon>
        <taxon>Bacteroidales</taxon>
        <taxon>Tannerellaceae</taxon>
        <taxon>Parabacteroides</taxon>
    </lineage>
</organism>
<dbReference type="HOGENOM" id="CLU_1946721_0_0_10"/>
<feature type="domain" description="TonB C-terminal" evidence="10">
    <location>
        <begin position="30"/>
        <end position="127"/>
    </location>
</feature>
<keyword evidence="6" id="KW-0812">Transmembrane</keyword>
<keyword evidence="5" id="KW-0997">Cell inner membrane</keyword>
<keyword evidence="7" id="KW-0653">Protein transport</keyword>
<comment type="subcellular location">
    <subcellularLocation>
        <location evidence="1">Cell inner membrane</location>
        <topology evidence="1">Single-pass membrane protein</topology>
        <orientation evidence="1">Periplasmic side</orientation>
    </subcellularLocation>
</comment>
<dbReference type="GO" id="GO:0055085">
    <property type="term" value="P:transmembrane transport"/>
    <property type="evidence" value="ECO:0007669"/>
    <property type="project" value="InterPro"/>
</dbReference>
<dbReference type="InterPro" id="IPR037682">
    <property type="entry name" value="TonB_C"/>
</dbReference>
<comment type="caution">
    <text evidence="11">The sequence shown here is derived from an EMBL/GenBank/DDBJ whole genome shotgun (WGS) entry which is preliminary data.</text>
</comment>
<evidence type="ECO:0000256" key="8">
    <source>
        <dbReference type="ARBA" id="ARBA00022989"/>
    </source>
</evidence>
<accession>K6AIL3</accession>
<name>K6AIL3_9BACT</name>
<evidence type="ECO:0000256" key="6">
    <source>
        <dbReference type="ARBA" id="ARBA00022692"/>
    </source>
</evidence>
<dbReference type="Gene3D" id="3.30.1150.10">
    <property type="match status" value="1"/>
</dbReference>
<evidence type="ECO:0000256" key="5">
    <source>
        <dbReference type="ARBA" id="ARBA00022519"/>
    </source>
</evidence>
<proteinExistence type="inferred from homology"/>
<dbReference type="InterPro" id="IPR006260">
    <property type="entry name" value="TonB/TolA_C"/>
</dbReference>
<dbReference type="Pfam" id="PF03544">
    <property type="entry name" value="TonB_C"/>
    <property type="match status" value="1"/>
</dbReference>
<dbReference type="AlphaFoldDB" id="K6AIL3"/>
<keyword evidence="4" id="KW-1003">Cell membrane</keyword>
<dbReference type="Proteomes" id="UP000001218">
    <property type="component" value="Unassembled WGS sequence"/>
</dbReference>
<sequence length="129" mass="14743">MKTILFMLLVALDGIAQEGLLITRISSSPVFKGDLIHFIQTNIRYPSSAVLDSVQGRVNVEFIIDTIGYTFNHRILKGGIREDLNQEALRVTRLIKFDTPAFQKDKPVVIKYVVPVDFKLKYKTEDECR</sequence>
<evidence type="ECO:0000256" key="9">
    <source>
        <dbReference type="ARBA" id="ARBA00023136"/>
    </source>
</evidence>
<evidence type="ECO:0000313" key="12">
    <source>
        <dbReference type="Proteomes" id="UP000001218"/>
    </source>
</evidence>
<reference evidence="11 12" key="1">
    <citation type="submission" date="2012-02" db="EMBL/GenBank/DDBJ databases">
        <title>The Genome Sequence of Parabacteroides johnsonii CL02T12C29.</title>
        <authorList>
            <consortium name="The Broad Institute Genome Sequencing Platform"/>
            <person name="Earl A."/>
            <person name="Ward D."/>
            <person name="Feldgarden M."/>
            <person name="Gevers D."/>
            <person name="Zitomersky N.L."/>
            <person name="Coyne M.J."/>
            <person name="Comstock L.E."/>
            <person name="Young S.K."/>
            <person name="Zeng Q."/>
            <person name="Gargeya S."/>
            <person name="Fitzgerald M."/>
            <person name="Haas B."/>
            <person name="Abouelleil A."/>
            <person name="Alvarado L."/>
            <person name="Arachchi H.M."/>
            <person name="Berlin A."/>
            <person name="Chapman S.B."/>
            <person name="Gearin G."/>
            <person name="Goldberg J."/>
            <person name="Griggs A."/>
            <person name="Gujja S."/>
            <person name="Hansen M."/>
            <person name="Heiman D."/>
            <person name="Howarth C."/>
            <person name="Larimer J."/>
            <person name="Lui A."/>
            <person name="MacDonald P.J.P."/>
            <person name="McCowen C."/>
            <person name="Montmayeur A."/>
            <person name="Murphy C."/>
            <person name="Neiman D."/>
            <person name="Pearson M."/>
            <person name="Priest M."/>
            <person name="Roberts A."/>
            <person name="Saif S."/>
            <person name="Shea T."/>
            <person name="Sisk P."/>
            <person name="Stolte C."/>
            <person name="Sykes S."/>
            <person name="Wortman J."/>
            <person name="Nusbaum C."/>
            <person name="Birren B."/>
        </authorList>
    </citation>
    <scope>NUCLEOTIDE SEQUENCE [LARGE SCALE GENOMIC DNA]</scope>
    <source>
        <strain evidence="11 12">CL02T12C29</strain>
    </source>
</reference>
<keyword evidence="3" id="KW-0813">Transport</keyword>
<evidence type="ECO:0000313" key="11">
    <source>
        <dbReference type="EMBL" id="EKN15578.1"/>
    </source>
</evidence>
<dbReference type="GO" id="GO:0098797">
    <property type="term" value="C:plasma membrane protein complex"/>
    <property type="evidence" value="ECO:0007669"/>
    <property type="project" value="TreeGrafter"/>
</dbReference>
<dbReference type="PATRIC" id="fig|999419.3.peg.281"/>
<protein>
    <submittedName>
        <fullName evidence="11">TonB family domain-containing protein</fullName>
    </submittedName>
</protein>
<evidence type="ECO:0000256" key="2">
    <source>
        <dbReference type="ARBA" id="ARBA00006555"/>
    </source>
</evidence>
<keyword evidence="9" id="KW-0472">Membrane</keyword>
<evidence type="ECO:0000259" key="10">
    <source>
        <dbReference type="PROSITE" id="PS52015"/>
    </source>
</evidence>
<dbReference type="PROSITE" id="PS52015">
    <property type="entry name" value="TONB_CTD"/>
    <property type="match status" value="1"/>
</dbReference>
<dbReference type="GO" id="GO:0031992">
    <property type="term" value="F:energy transducer activity"/>
    <property type="evidence" value="ECO:0007669"/>
    <property type="project" value="TreeGrafter"/>
</dbReference>
<evidence type="ECO:0000256" key="1">
    <source>
        <dbReference type="ARBA" id="ARBA00004383"/>
    </source>
</evidence>
<keyword evidence="8" id="KW-1133">Transmembrane helix</keyword>
<comment type="similarity">
    <text evidence="2">Belongs to the TonB family.</text>
</comment>
<dbReference type="PANTHER" id="PTHR33446">
    <property type="entry name" value="PROTEIN TONB-RELATED"/>
    <property type="match status" value="1"/>
</dbReference>
<dbReference type="SUPFAM" id="SSF74653">
    <property type="entry name" value="TolA/TonB C-terminal domain"/>
    <property type="match status" value="1"/>
</dbReference>